<proteinExistence type="predicted"/>
<keyword evidence="2" id="KW-1185">Reference proteome</keyword>
<sequence>MALCGDYLACRSGNVPIGATVALRARLARAFIWRTLCCLIAQHPSQPLEYLFSAFFARPGVLSQRLALPLFIFSGLIIGGLS</sequence>
<dbReference type="Proteomes" id="UP000746420">
    <property type="component" value="Unassembled WGS sequence"/>
</dbReference>
<dbReference type="RefSeq" id="WP_238713791.1">
    <property type="nucleotide sequence ID" value="NZ_JAGFEW010000016.1"/>
</dbReference>
<evidence type="ECO:0000313" key="2">
    <source>
        <dbReference type="Proteomes" id="UP000746420"/>
    </source>
</evidence>
<name>A0A949Q4X3_9ENTR</name>
<gene>
    <name evidence="1" type="ORF">JZ788_08720</name>
</gene>
<comment type="caution">
    <text evidence="1">The sequence shown here is derived from an EMBL/GenBank/DDBJ whole genome shotgun (WGS) entry which is preliminary data.</text>
</comment>
<accession>A0A949Q4X3</accession>
<reference evidence="1 2" key="1">
    <citation type="submission" date="2021-03" db="EMBL/GenBank/DDBJ databases">
        <title>Tenobrionicola molitorae gen. nov., sp. nov. and Tenobrionicola larvae sp. nov., isolated from larvae of the mealworm Tenobrio molitor L., a proposal to transfer Erwinia teleogrylli Liu et al. 2016 to a new genus Entomohabitans as Entomohabitans teleogrylli comb. nov.</title>
        <authorList>
            <person name="Lee S.D."/>
            <person name="Yang H.L."/>
            <person name="Kim I.S."/>
        </authorList>
    </citation>
    <scope>NUCLEOTIDE SEQUENCE [LARGE SCALE GENOMIC DNA]</scope>
    <source>
        <strain evidence="1 2">YMB-R21</strain>
    </source>
</reference>
<protein>
    <submittedName>
        <fullName evidence="1">Uncharacterized protein</fullName>
    </submittedName>
</protein>
<organism evidence="1 2">
    <name type="scientific">Tenebrionicola larvae</name>
    <dbReference type="NCBI Taxonomy" id="2815733"/>
    <lineage>
        <taxon>Bacteria</taxon>
        <taxon>Pseudomonadati</taxon>
        <taxon>Pseudomonadota</taxon>
        <taxon>Gammaproteobacteria</taxon>
        <taxon>Enterobacterales</taxon>
        <taxon>Enterobacteriaceae</taxon>
        <taxon>Tenebrionibacter/Tenebrionicola group</taxon>
        <taxon>Tenebrionicola</taxon>
    </lineage>
</organism>
<evidence type="ECO:0000313" key="1">
    <source>
        <dbReference type="EMBL" id="MBV5095810.1"/>
    </source>
</evidence>
<dbReference type="EMBL" id="JAGFEW010000016">
    <property type="protein sequence ID" value="MBV5095810.1"/>
    <property type="molecule type" value="Genomic_DNA"/>
</dbReference>
<dbReference type="AlphaFoldDB" id="A0A949Q4X3"/>